<protein>
    <submittedName>
        <fullName evidence="2">Uncharacterized protein</fullName>
    </submittedName>
</protein>
<feature type="signal peptide" evidence="1">
    <location>
        <begin position="1"/>
        <end position="26"/>
    </location>
</feature>
<evidence type="ECO:0000313" key="2">
    <source>
        <dbReference type="EMBL" id="KFM78819.1"/>
    </source>
</evidence>
<gene>
    <name evidence="2" type="ORF">X975_02741</name>
</gene>
<keyword evidence="1" id="KW-0732">Signal</keyword>
<feature type="chain" id="PRO_5001830685" evidence="1">
    <location>
        <begin position="27"/>
        <end position="120"/>
    </location>
</feature>
<accession>A0A087UN80</accession>
<dbReference type="Proteomes" id="UP000054359">
    <property type="component" value="Unassembled WGS sequence"/>
</dbReference>
<proteinExistence type="predicted"/>
<reference evidence="2 3" key="1">
    <citation type="submission" date="2013-11" db="EMBL/GenBank/DDBJ databases">
        <title>Genome sequencing of Stegodyphus mimosarum.</title>
        <authorList>
            <person name="Bechsgaard J."/>
        </authorList>
    </citation>
    <scope>NUCLEOTIDE SEQUENCE [LARGE SCALE GENOMIC DNA]</scope>
</reference>
<evidence type="ECO:0000313" key="3">
    <source>
        <dbReference type="Proteomes" id="UP000054359"/>
    </source>
</evidence>
<evidence type="ECO:0000256" key="1">
    <source>
        <dbReference type="SAM" id="SignalP"/>
    </source>
</evidence>
<feature type="non-terminal residue" evidence="2">
    <location>
        <position position="120"/>
    </location>
</feature>
<organism evidence="2 3">
    <name type="scientific">Stegodyphus mimosarum</name>
    <name type="common">African social velvet spider</name>
    <dbReference type="NCBI Taxonomy" id="407821"/>
    <lineage>
        <taxon>Eukaryota</taxon>
        <taxon>Metazoa</taxon>
        <taxon>Ecdysozoa</taxon>
        <taxon>Arthropoda</taxon>
        <taxon>Chelicerata</taxon>
        <taxon>Arachnida</taxon>
        <taxon>Araneae</taxon>
        <taxon>Araneomorphae</taxon>
        <taxon>Entelegynae</taxon>
        <taxon>Eresoidea</taxon>
        <taxon>Eresidae</taxon>
        <taxon>Stegodyphus</taxon>
    </lineage>
</organism>
<keyword evidence="3" id="KW-1185">Reference proteome</keyword>
<dbReference type="AlphaFoldDB" id="A0A087UN80"/>
<dbReference type="EMBL" id="KK120682">
    <property type="protein sequence ID" value="KFM78819.1"/>
    <property type="molecule type" value="Genomic_DNA"/>
</dbReference>
<dbReference type="OMA" id="MAIMFLT"/>
<sequence length="120" mass="12250">MLGMRIVSLAMAIMFLTALVNQQVEAGKIKKLIAASVIAGALKPRFVPVPIPIPFKLKIHKGDKVVPYPVYSHSFSQEAHYEGGGGYGAGGFGDGGYGGGGFGGGGFGGGGSYGGGSDWW</sequence>
<dbReference type="OrthoDB" id="6435523at2759"/>
<name>A0A087UN80_STEMI</name>